<sequence>MTETSANGRILSEPDGSSTASFGPFVMKTALQPIIGRNRSGALVLRGLEGLLRLFFNGRPFSPADFFTRIGDSERINVDALCRRIHLANASLDPLKDILLFLNFDPGVYNDHRQIALEVARLKKDAATGSFPPRHIVCEMTERHAAAPNRLHYLTECLREHGFKIAVDDFGAKSSDAQRVKLLSPDIVKLDSAWVQRLMASQSGFSALKDAINRFRQDGALVVVEGMEENFQVELAWGAGADFVQGFALARPQLAPTRFSGIFRHDAA</sequence>
<dbReference type="InterPro" id="IPR050706">
    <property type="entry name" value="Cyclic-di-GMP_PDE-like"/>
</dbReference>
<dbReference type="Pfam" id="PF00563">
    <property type="entry name" value="EAL"/>
    <property type="match status" value="1"/>
</dbReference>
<dbReference type="AlphaFoldDB" id="A0A9X3UDU1"/>
<dbReference type="PANTHER" id="PTHR33121">
    <property type="entry name" value="CYCLIC DI-GMP PHOSPHODIESTERASE PDEF"/>
    <property type="match status" value="1"/>
</dbReference>
<feature type="domain" description="EAL" evidence="1">
    <location>
        <begin position="9"/>
        <end position="266"/>
    </location>
</feature>
<organism evidence="2 3">
    <name type="scientific">Hoeflea prorocentri</name>
    <dbReference type="NCBI Taxonomy" id="1922333"/>
    <lineage>
        <taxon>Bacteria</taxon>
        <taxon>Pseudomonadati</taxon>
        <taxon>Pseudomonadota</taxon>
        <taxon>Alphaproteobacteria</taxon>
        <taxon>Hyphomicrobiales</taxon>
        <taxon>Rhizobiaceae</taxon>
        <taxon>Hoeflea</taxon>
    </lineage>
</organism>
<dbReference type="SUPFAM" id="SSF141868">
    <property type="entry name" value="EAL domain-like"/>
    <property type="match status" value="1"/>
</dbReference>
<dbReference type="PANTHER" id="PTHR33121:SF70">
    <property type="entry name" value="SIGNALING PROTEIN YKOW"/>
    <property type="match status" value="1"/>
</dbReference>
<proteinExistence type="predicted"/>
<comment type="caution">
    <text evidence="2">The sequence shown here is derived from an EMBL/GenBank/DDBJ whole genome shotgun (WGS) entry which is preliminary data.</text>
</comment>
<name>A0A9X3UDU1_9HYPH</name>
<dbReference type="InterPro" id="IPR001633">
    <property type="entry name" value="EAL_dom"/>
</dbReference>
<dbReference type="SMART" id="SM00052">
    <property type="entry name" value="EAL"/>
    <property type="match status" value="1"/>
</dbReference>
<dbReference type="GO" id="GO:0071111">
    <property type="term" value="F:cyclic-guanylate-specific phosphodiesterase activity"/>
    <property type="evidence" value="ECO:0007669"/>
    <property type="project" value="InterPro"/>
</dbReference>
<dbReference type="CDD" id="cd01948">
    <property type="entry name" value="EAL"/>
    <property type="match status" value="1"/>
</dbReference>
<dbReference type="EMBL" id="JAPJZI010000001">
    <property type="protein sequence ID" value="MDA5397378.1"/>
    <property type="molecule type" value="Genomic_DNA"/>
</dbReference>
<evidence type="ECO:0000259" key="1">
    <source>
        <dbReference type="PROSITE" id="PS50883"/>
    </source>
</evidence>
<dbReference type="Gene3D" id="3.20.20.450">
    <property type="entry name" value="EAL domain"/>
    <property type="match status" value="1"/>
</dbReference>
<dbReference type="PROSITE" id="PS50883">
    <property type="entry name" value="EAL"/>
    <property type="match status" value="1"/>
</dbReference>
<dbReference type="InterPro" id="IPR035919">
    <property type="entry name" value="EAL_sf"/>
</dbReference>
<evidence type="ECO:0000313" key="3">
    <source>
        <dbReference type="Proteomes" id="UP001151234"/>
    </source>
</evidence>
<accession>A0A9X3UDU1</accession>
<dbReference type="Proteomes" id="UP001151234">
    <property type="component" value="Unassembled WGS sequence"/>
</dbReference>
<keyword evidence="3" id="KW-1185">Reference proteome</keyword>
<reference evidence="2" key="1">
    <citation type="submission" date="2022-11" db="EMBL/GenBank/DDBJ databases">
        <title>Draft genome sequence of Hoeflea poritis E7-10 and Hoeflea prorocentri PM5-8, separated from scleractinian coral Porites lutea and marine dinoflagellate.</title>
        <authorList>
            <person name="Zhang G."/>
            <person name="Wei Q."/>
            <person name="Cai L."/>
        </authorList>
    </citation>
    <scope>NUCLEOTIDE SEQUENCE</scope>
    <source>
        <strain evidence="2">PM5-8</strain>
    </source>
</reference>
<protein>
    <submittedName>
        <fullName evidence="2">EAL domain-containing protein</fullName>
    </submittedName>
</protein>
<dbReference type="RefSeq" id="WP_267988841.1">
    <property type="nucleotide sequence ID" value="NZ_JAPJZI010000001.1"/>
</dbReference>
<evidence type="ECO:0000313" key="2">
    <source>
        <dbReference type="EMBL" id="MDA5397378.1"/>
    </source>
</evidence>
<gene>
    <name evidence="2" type="ORF">OQ273_02225</name>
</gene>